<evidence type="ECO:0000259" key="2">
    <source>
        <dbReference type="PROSITE" id="PS50125"/>
    </source>
</evidence>
<sequence length="366" mass="42381">MIWSHLSIAIMENRFIGYTYNTLTYFGSIILTWILAFFFLMAFQVEETKLLSTSRVADLNNSFWSGILAGFIWGIIFKVSRSLRRYIPTYSLSIITSVSVNILSAYLLLYVIYHLSDIFIFDDFPKSFQQLMDLYNSQMFYSILAYFFIVGTLIEIFIEIDNKLGRGVLIKFLLGRYYKPKEEERIFLFMDLKSSTSYAERLGHFKYSRLIQDCFKDISPAIAKNEAQIYQYVGDEVVLTWKLEDGVKNKRCLQVFFDFMDELNKKKAYYQKEYGLIPVFKAGVHSGKVMVAEVGELKSEIAYHGDAINTASRIQGLCNSYQSKLLVSGNLIQELKSNQFFDGWYEPLGSVLLNGKQLTTTLYKIC</sequence>
<evidence type="ECO:0000256" key="1">
    <source>
        <dbReference type="SAM" id="Phobius"/>
    </source>
</evidence>
<dbReference type="Gene3D" id="3.30.70.1230">
    <property type="entry name" value="Nucleotide cyclase"/>
    <property type="match status" value="1"/>
</dbReference>
<dbReference type="InterPro" id="IPR029787">
    <property type="entry name" value="Nucleotide_cyclase"/>
</dbReference>
<proteinExistence type="predicted"/>
<dbReference type="PANTHER" id="PTHR43081:SF1">
    <property type="entry name" value="ADENYLATE CYCLASE, TERMINAL-DIFFERENTIATION SPECIFIC"/>
    <property type="match status" value="1"/>
</dbReference>
<feature type="transmembrane region" description="Helical" evidence="1">
    <location>
        <begin position="139"/>
        <end position="158"/>
    </location>
</feature>
<evidence type="ECO:0000313" key="4">
    <source>
        <dbReference type="Proteomes" id="UP000732105"/>
    </source>
</evidence>
<feature type="transmembrane region" description="Helical" evidence="1">
    <location>
        <begin position="63"/>
        <end position="80"/>
    </location>
</feature>
<feature type="transmembrane region" description="Helical" evidence="1">
    <location>
        <begin position="92"/>
        <end position="113"/>
    </location>
</feature>
<protein>
    <submittedName>
        <fullName evidence="3">Adenylate/guanylate cyclase domain-containing protein</fullName>
    </submittedName>
</protein>
<dbReference type="SUPFAM" id="SSF55073">
    <property type="entry name" value="Nucleotide cyclase"/>
    <property type="match status" value="1"/>
</dbReference>
<dbReference type="Pfam" id="PF00211">
    <property type="entry name" value="Guanylate_cyc"/>
    <property type="match status" value="1"/>
</dbReference>
<accession>A0ABX1WTI5</accession>
<dbReference type="PANTHER" id="PTHR43081">
    <property type="entry name" value="ADENYLATE CYCLASE, TERMINAL-DIFFERENTIATION SPECIFIC-RELATED"/>
    <property type="match status" value="1"/>
</dbReference>
<dbReference type="InterPro" id="IPR050697">
    <property type="entry name" value="Adenylyl/Guanylyl_Cyclase_3/4"/>
</dbReference>
<feature type="domain" description="Guanylate cyclase" evidence="2">
    <location>
        <begin position="186"/>
        <end position="315"/>
    </location>
</feature>
<gene>
    <name evidence="3" type="ORF">ELS83_06250</name>
</gene>
<dbReference type="Proteomes" id="UP000732105">
    <property type="component" value="Unassembled WGS sequence"/>
</dbReference>
<evidence type="ECO:0000313" key="3">
    <source>
        <dbReference type="EMBL" id="NOU59411.1"/>
    </source>
</evidence>
<dbReference type="InterPro" id="IPR001054">
    <property type="entry name" value="A/G_cyclase"/>
</dbReference>
<reference evidence="3 4" key="1">
    <citation type="submission" date="2018-12" db="EMBL/GenBank/DDBJ databases">
        <title>Marinifilum JC070 sp. nov., a marine bacterium isolated from Yongle Blue Hole in the South China Sea.</title>
        <authorList>
            <person name="Fu T."/>
        </authorList>
    </citation>
    <scope>NUCLEOTIDE SEQUENCE [LARGE SCALE GENOMIC DNA]</scope>
    <source>
        <strain evidence="3 4">JC070</strain>
    </source>
</reference>
<keyword evidence="1" id="KW-0472">Membrane</keyword>
<name>A0ABX1WTI5_9BACT</name>
<keyword evidence="1" id="KW-1133">Transmembrane helix</keyword>
<comment type="caution">
    <text evidence="3">The sequence shown here is derived from an EMBL/GenBank/DDBJ whole genome shotgun (WGS) entry which is preliminary data.</text>
</comment>
<dbReference type="EMBL" id="RZNH01000007">
    <property type="protein sequence ID" value="NOU59411.1"/>
    <property type="molecule type" value="Genomic_DNA"/>
</dbReference>
<dbReference type="PROSITE" id="PS50125">
    <property type="entry name" value="GUANYLATE_CYCLASE_2"/>
    <property type="match status" value="1"/>
</dbReference>
<keyword evidence="1" id="KW-0812">Transmembrane</keyword>
<dbReference type="CDD" id="cd07302">
    <property type="entry name" value="CHD"/>
    <property type="match status" value="1"/>
</dbReference>
<keyword evidence="4" id="KW-1185">Reference proteome</keyword>
<organism evidence="3 4">
    <name type="scientific">Marinifilum caeruleilacunae</name>
    <dbReference type="NCBI Taxonomy" id="2499076"/>
    <lineage>
        <taxon>Bacteria</taxon>
        <taxon>Pseudomonadati</taxon>
        <taxon>Bacteroidota</taxon>
        <taxon>Bacteroidia</taxon>
        <taxon>Marinilabiliales</taxon>
        <taxon>Marinifilaceae</taxon>
    </lineage>
</organism>
<feature type="transmembrane region" description="Helical" evidence="1">
    <location>
        <begin position="20"/>
        <end position="43"/>
    </location>
</feature>